<dbReference type="Proteomes" id="UP001283361">
    <property type="component" value="Unassembled WGS sequence"/>
</dbReference>
<dbReference type="EMBL" id="JAWDGP010002824">
    <property type="protein sequence ID" value="KAK3779455.1"/>
    <property type="molecule type" value="Genomic_DNA"/>
</dbReference>
<evidence type="ECO:0000256" key="1">
    <source>
        <dbReference type="SAM" id="Phobius"/>
    </source>
</evidence>
<protein>
    <submittedName>
        <fullName evidence="2">Uncharacterized protein</fullName>
    </submittedName>
</protein>
<keyword evidence="1" id="KW-1133">Transmembrane helix</keyword>
<gene>
    <name evidence="2" type="ORF">RRG08_045201</name>
</gene>
<reference evidence="2" key="1">
    <citation type="journal article" date="2023" name="G3 (Bethesda)">
        <title>A reference genome for the long-term kleptoplast-retaining sea slug Elysia crispata morphotype clarki.</title>
        <authorList>
            <person name="Eastman K.E."/>
            <person name="Pendleton A.L."/>
            <person name="Shaikh M.A."/>
            <person name="Suttiyut T."/>
            <person name="Ogas R."/>
            <person name="Tomko P."/>
            <person name="Gavelis G."/>
            <person name="Widhalm J.R."/>
            <person name="Wisecaver J.H."/>
        </authorList>
    </citation>
    <scope>NUCLEOTIDE SEQUENCE</scope>
    <source>
        <strain evidence="2">ECLA1</strain>
    </source>
</reference>
<keyword evidence="1" id="KW-0472">Membrane</keyword>
<accession>A0AAE1A1P7</accession>
<keyword evidence="1" id="KW-0812">Transmembrane</keyword>
<feature type="transmembrane region" description="Helical" evidence="1">
    <location>
        <begin position="34"/>
        <end position="53"/>
    </location>
</feature>
<keyword evidence="3" id="KW-1185">Reference proteome</keyword>
<sequence>MKRKNRWKASGDERRGERFGKDSEIRTSWTGDRCFMLPAGLVVAASCFPLDWLSLLHTYSWTGDRYFMLTAGLVIAASCLPLDW</sequence>
<name>A0AAE1A1P7_9GAST</name>
<proteinExistence type="predicted"/>
<organism evidence="2 3">
    <name type="scientific">Elysia crispata</name>
    <name type="common">lettuce slug</name>
    <dbReference type="NCBI Taxonomy" id="231223"/>
    <lineage>
        <taxon>Eukaryota</taxon>
        <taxon>Metazoa</taxon>
        <taxon>Spiralia</taxon>
        <taxon>Lophotrochozoa</taxon>
        <taxon>Mollusca</taxon>
        <taxon>Gastropoda</taxon>
        <taxon>Heterobranchia</taxon>
        <taxon>Euthyneura</taxon>
        <taxon>Panpulmonata</taxon>
        <taxon>Sacoglossa</taxon>
        <taxon>Placobranchoidea</taxon>
        <taxon>Plakobranchidae</taxon>
        <taxon>Elysia</taxon>
    </lineage>
</organism>
<evidence type="ECO:0000313" key="2">
    <source>
        <dbReference type="EMBL" id="KAK3779455.1"/>
    </source>
</evidence>
<evidence type="ECO:0000313" key="3">
    <source>
        <dbReference type="Proteomes" id="UP001283361"/>
    </source>
</evidence>
<comment type="caution">
    <text evidence="2">The sequence shown here is derived from an EMBL/GenBank/DDBJ whole genome shotgun (WGS) entry which is preliminary data.</text>
</comment>
<dbReference type="AlphaFoldDB" id="A0AAE1A1P7"/>